<name>D1CAG0_SPHTD</name>
<gene>
    <name evidence="7" type="ordered locus">Sthe_3403</name>
</gene>
<keyword evidence="5 6" id="KW-0472">Membrane</keyword>
<keyword evidence="8" id="KW-1185">Reference proteome</keyword>
<dbReference type="PANTHER" id="PTHR30250">
    <property type="entry name" value="PST FAMILY PREDICTED COLANIC ACID TRANSPORTER"/>
    <property type="match status" value="1"/>
</dbReference>
<dbReference type="OrthoDB" id="7605542at2"/>
<dbReference type="InterPro" id="IPR002797">
    <property type="entry name" value="Polysacc_synth"/>
</dbReference>
<evidence type="ECO:0000256" key="6">
    <source>
        <dbReference type="SAM" id="Phobius"/>
    </source>
</evidence>
<sequence length="451" mass="46217">MLRGWLAETARRAPRGDAITRGWAVVTGGSAGRLLLGFVSSVLLARALGPAGLGVFSVLGAVTLLAGAVADFGVSNAAVRRIAAVWPADRPAAVARGQAFFWVRMVLALATAALVGLLAAGPIGASLHLPRDATLIWLAVLGVPATALSGAVTVLLQATGRFGRLSLVFLFNAGLTTLLAAALWLLGWLTVGTALGVLGIGTSLASFVVARRLLGPGWPLRLPGWATLWVEARHLLGFGVWLWLASLFGLAAARLDLLLVNRWVDPTAVGTYALATNLASKVEIVNHSLYTVLLPVAATLRGRPAVRRYVRDSLLRASAAGLALVPAVALARPAIVLVYGADYGGAAPLLQGLLIVTLLEIVATPLLLLTITADRPRVFAGAEGLRAAVLLGVGAWLIPVFGPGGAIAARLIARAVSVAVALALLARRGSALVPDSAGPAPMPGRGEGTGT</sequence>
<dbReference type="KEGG" id="sti:Sthe_3403"/>
<dbReference type="InterPro" id="IPR050833">
    <property type="entry name" value="Poly_Biosynth_Transport"/>
</dbReference>
<feature type="transmembrane region" description="Helical" evidence="6">
    <location>
        <begin position="353"/>
        <end position="372"/>
    </location>
</feature>
<evidence type="ECO:0000256" key="2">
    <source>
        <dbReference type="ARBA" id="ARBA00022475"/>
    </source>
</evidence>
<dbReference type="HOGENOM" id="CLU_606775_0_0_0"/>
<dbReference type="PANTHER" id="PTHR30250:SF11">
    <property type="entry name" value="O-ANTIGEN TRANSPORTER-RELATED"/>
    <property type="match status" value="1"/>
</dbReference>
<evidence type="ECO:0000313" key="8">
    <source>
        <dbReference type="Proteomes" id="UP000002027"/>
    </source>
</evidence>
<dbReference type="EMBL" id="CP001824">
    <property type="protein sequence ID" value="ACZ40803.1"/>
    <property type="molecule type" value="Genomic_DNA"/>
</dbReference>
<evidence type="ECO:0000256" key="4">
    <source>
        <dbReference type="ARBA" id="ARBA00022989"/>
    </source>
</evidence>
<keyword evidence="2" id="KW-1003">Cell membrane</keyword>
<protein>
    <submittedName>
        <fullName evidence="7">Polysaccharide biosynthesis protein</fullName>
    </submittedName>
</protein>
<dbReference type="Pfam" id="PF01943">
    <property type="entry name" value="Polysacc_synt"/>
    <property type="match status" value="1"/>
</dbReference>
<feature type="transmembrane region" description="Helical" evidence="6">
    <location>
        <begin position="21"/>
        <end position="45"/>
    </location>
</feature>
<dbReference type="Proteomes" id="UP000002027">
    <property type="component" value="Chromosome 2"/>
</dbReference>
<organism evidence="7 8">
    <name type="scientific">Sphaerobacter thermophilus (strain ATCC 49802 / DSM 20745 / KCCM 41009 / NCIMB 13125 / S 6022)</name>
    <dbReference type="NCBI Taxonomy" id="479434"/>
    <lineage>
        <taxon>Bacteria</taxon>
        <taxon>Pseudomonadati</taxon>
        <taxon>Thermomicrobiota</taxon>
        <taxon>Thermomicrobia</taxon>
        <taxon>Sphaerobacterales</taxon>
        <taxon>Sphaerobacterineae</taxon>
        <taxon>Sphaerobacteraceae</taxon>
        <taxon>Sphaerobacter</taxon>
    </lineage>
</organism>
<dbReference type="RefSeq" id="WP_012873838.1">
    <property type="nucleotide sequence ID" value="NC_013524.1"/>
</dbReference>
<proteinExistence type="predicted"/>
<reference evidence="8" key="1">
    <citation type="submission" date="2009-11" db="EMBL/GenBank/DDBJ databases">
        <title>The complete chromosome 2 of Sphaerobacter thermophilus DSM 20745.</title>
        <authorList>
            <person name="Lucas S."/>
            <person name="Copeland A."/>
            <person name="Lapidus A."/>
            <person name="Glavina del Rio T."/>
            <person name="Dalin E."/>
            <person name="Tice H."/>
            <person name="Bruce D."/>
            <person name="Goodwin L."/>
            <person name="Pitluck S."/>
            <person name="Kyrpides N."/>
            <person name="Mavromatis K."/>
            <person name="Ivanova N."/>
            <person name="Mikhailova N."/>
            <person name="LaButti K.M."/>
            <person name="Clum A."/>
            <person name="Sun H.I."/>
            <person name="Brettin T."/>
            <person name="Detter J.C."/>
            <person name="Han C."/>
            <person name="Larimer F."/>
            <person name="Land M."/>
            <person name="Hauser L."/>
            <person name="Markowitz V."/>
            <person name="Cheng J.F."/>
            <person name="Hugenholtz P."/>
            <person name="Woyke T."/>
            <person name="Wu D."/>
            <person name="Steenblock K."/>
            <person name="Schneider S."/>
            <person name="Pukall R."/>
            <person name="Goeker M."/>
            <person name="Klenk H.P."/>
            <person name="Eisen J.A."/>
        </authorList>
    </citation>
    <scope>NUCLEOTIDE SEQUENCE [LARGE SCALE GENOMIC DNA]</scope>
    <source>
        <strain evidence="8">ATCC 49802 / DSM 20745 / S 6022</strain>
    </source>
</reference>
<feature type="transmembrane region" description="Helical" evidence="6">
    <location>
        <begin position="195"/>
        <end position="214"/>
    </location>
</feature>
<feature type="transmembrane region" description="Helical" evidence="6">
    <location>
        <begin position="135"/>
        <end position="156"/>
    </location>
</feature>
<dbReference type="AlphaFoldDB" id="D1CAG0"/>
<evidence type="ECO:0000313" key="7">
    <source>
        <dbReference type="EMBL" id="ACZ40803.1"/>
    </source>
</evidence>
<feature type="transmembrane region" description="Helical" evidence="6">
    <location>
        <begin position="51"/>
        <end position="79"/>
    </location>
</feature>
<feature type="transmembrane region" description="Helical" evidence="6">
    <location>
        <begin position="314"/>
        <end position="341"/>
    </location>
</feature>
<feature type="transmembrane region" description="Helical" evidence="6">
    <location>
        <begin position="384"/>
        <end position="401"/>
    </location>
</feature>
<dbReference type="STRING" id="479434.Sthe_3403"/>
<dbReference type="eggNOG" id="COG2244">
    <property type="taxonomic scope" value="Bacteria"/>
</dbReference>
<accession>D1CAG0</accession>
<keyword evidence="3 6" id="KW-0812">Transmembrane</keyword>
<keyword evidence="4 6" id="KW-1133">Transmembrane helix</keyword>
<dbReference type="InParanoid" id="D1CAG0"/>
<comment type="subcellular location">
    <subcellularLocation>
        <location evidence="1">Cell membrane</location>
        <topology evidence="1">Multi-pass membrane protein</topology>
    </subcellularLocation>
</comment>
<reference evidence="7 8" key="2">
    <citation type="journal article" date="2010" name="Stand. Genomic Sci.">
        <title>Complete genome sequence of Desulfohalobium retbaense type strain (HR(100)).</title>
        <authorList>
            <person name="Spring S."/>
            <person name="Nolan M."/>
            <person name="Lapidus A."/>
            <person name="Glavina Del Rio T."/>
            <person name="Copeland A."/>
            <person name="Tice H."/>
            <person name="Cheng J.F."/>
            <person name="Lucas S."/>
            <person name="Land M."/>
            <person name="Chen F."/>
            <person name="Bruce D."/>
            <person name="Goodwin L."/>
            <person name="Pitluck S."/>
            <person name="Ivanova N."/>
            <person name="Mavromatis K."/>
            <person name="Mikhailova N."/>
            <person name="Pati A."/>
            <person name="Chen A."/>
            <person name="Palaniappan K."/>
            <person name="Hauser L."/>
            <person name="Chang Y.J."/>
            <person name="Jeffries C.D."/>
            <person name="Munk C."/>
            <person name="Kiss H."/>
            <person name="Chain P."/>
            <person name="Han C."/>
            <person name="Brettin T."/>
            <person name="Detter J.C."/>
            <person name="Schuler E."/>
            <person name="Goker M."/>
            <person name="Rohde M."/>
            <person name="Bristow J."/>
            <person name="Eisen J.A."/>
            <person name="Markowitz V."/>
            <person name="Hugenholtz P."/>
            <person name="Kyrpides N.C."/>
            <person name="Klenk H.P."/>
        </authorList>
    </citation>
    <scope>NUCLEOTIDE SEQUENCE [LARGE SCALE GENOMIC DNA]</scope>
    <source>
        <strain evidence="8">ATCC 49802 / DSM 20745 / S 6022</strain>
    </source>
</reference>
<evidence type="ECO:0000256" key="1">
    <source>
        <dbReference type="ARBA" id="ARBA00004651"/>
    </source>
</evidence>
<feature type="transmembrane region" description="Helical" evidence="6">
    <location>
        <begin position="168"/>
        <end position="189"/>
    </location>
</feature>
<evidence type="ECO:0000256" key="5">
    <source>
        <dbReference type="ARBA" id="ARBA00023136"/>
    </source>
</evidence>
<dbReference type="GO" id="GO:0005886">
    <property type="term" value="C:plasma membrane"/>
    <property type="evidence" value="ECO:0007669"/>
    <property type="project" value="UniProtKB-SubCell"/>
</dbReference>
<feature type="transmembrane region" description="Helical" evidence="6">
    <location>
        <begin position="100"/>
        <end position="123"/>
    </location>
</feature>
<evidence type="ECO:0000256" key="3">
    <source>
        <dbReference type="ARBA" id="ARBA00022692"/>
    </source>
</evidence>